<dbReference type="EMBL" id="BAAAPF010000008">
    <property type="protein sequence ID" value="GAA2110276.1"/>
    <property type="molecule type" value="Genomic_DNA"/>
</dbReference>
<gene>
    <name evidence="1" type="ORF">GCM10009802_07160</name>
</gene>
<reference evidence="1 2" key="1">
    <citation type="journal article" date="2019" name="Int. J. Syst. Evol. Microbiol.">
        <title>The Global Catalogue of Microorganisms (GCM) 10K type strain sequencing project: providing services to taxonomists for standard genome sequencing and annotation.</title>
        <authorList>
            <consortium name="The Broad Institute Genomics Platform"/>
            <consortium name="The Broad Institute Genome Sequencing Center for Infectious Disease"/>
            <person name="Wu L."/>
            <person name="Ma J."/>
        </authorList>
    </citation>
    <scope>NUCLEOTIDE SEQUENCE [LARGE SCALE GENOMIC DNA]</scope>
    <source>
        <strain evidence="1 2">JCM 15481</strain>
    </source>
</reference>
<keyword evidence="2" id="KW-1185">Reference proteome</keyword>
<evidence type="ECO:0000313" key="1">
    <source>
        <dbReference type="EMBL" id="GAA2110276.1"/>
    </source>
</evidence>
<dbReference type="Proteomes" id="UP001500443">
    <property type="component" value="Unassembled WGS sequence"/>
</dbReference>
<evidence type="ECO:0000313" key="2">
    <source>
        <dbReference type="Proteomes" id="UP001500443"/>
    </source>
</evidence>
<protein>
    <submittedName>
        <fullName evidence="1">Uncharacterized protein</fullName>
    </submittedName>
</protein>
<organism evidence="1 2">
    <name type="scientific">Streptomyces synnematoformans</name>
    <dbReference type="NCBI Taxonomy" id="415721"/>
    <lineage>
        <taxon>Bacteria</taxon>
        <taxon>Bacillati</taxon>
        <taxon>Actinomycetota</taxon>
        <taxon>Actinomycetes</taxon>
        <taxon>Kitasatosporales</taxon>
        <taxon>Streptomycetaceae</taxon>
        <taxon>Streptomyces</taxon>
    </lineage>
</organism>
<accession>A0ABN2XDW8</accession>
<sequence>MALPGVYAMGHFHHDDTVGLAKSGTPSERHSPEGIENIEGAFGLHGVREKDGCLSAAEGLRPGSMVISEGCPGEQVRALHVALLR</sequence>
<comment type="caution">
    <text evidence="1">The sequence shown here is derived from an EMBL/GenBank/DDBJ whole genome shotgun (WGS) entry which is preliminary data.</text>
</comment>
<proteinExistence type="predicted"/>
<name>A0ABN2XDW8_9ACTN</name>